<dbReference type="AlphaFoldDB" id="A0A9W7BHW0"/>
<reference evidence="3" key="1">
    <citation type="journal article" date="2023" name="Commun. Biol.">
        <title>Genome analysis of Parmales, the sister group of diatoms, reveals the evolutionary specialization of diatoms from phago-mixotrophs to photoautotrophs.</title>
        <authorList>
            <person name="Ban H."/>
            <person name="Sato S."/>
            <person name="Yoshikawa S."/>
            <person name="Yamada K."/>
            <person name="Nakamura Y."/>
            <person name="Ichinomiya M."/>
            <person name="Sato N."/>
            <person name="Blanc-Mathieu R."/>
            <person name="Endo H."/>
            <person name="Kuwata A."/>
            <person name="Ogata H."/>
        </authorList>
    </citation>
    <scope>NUCLEOTIDE SEQUENCE [LARGE SCALE GENOMIC DNA]</scope>
    <source>
        <strain evidence="3">NIES 3699</strain>
    </source>
</reference>
<gene>
    <name evidence="2" type="ORF">TrVE_jg6903</name>
</gene>
<dbReference type="EMBL" id="BRXX01000069">
    <property type="protein sequence ID" value="GMH87204.1"/>
    <property type="molecule type" value="Genomic_DNA"/>
</dbReference>
<feature type="region of interest" description="Disordered" evidence="1">
    <location>
        <begin position="1"/>
        <end position="25"/>
    </location>
</feature>
<protein>
    <submittedName>
        <fullName evidence="2">Uncharacterized protein</fullName>
    </submittedName>
</protein>
<evidence type="ECO:0000256" key="1">
    <source>
        <dbReference type="SAM" id="MobiDB-lite"/>
    </source>
</evidence>
<feature type="region of interest" description="Disordered" evidence="1">
    <location>
        <begin position="62"/>
        <end position="87"/>
    </location>
</feature>
<evidence type="ECO:0000313" key="2">
    <source>
        <dbReference type="EMBL" id="GMH87204.1"/>
    </source>
</evidence>
<name>A0A9W7BHW0_9STRA</name>
<feature type="compositionally biased region" description="Basic and acidic residues" evidence="1">
    <location>
        <begin position="78"/>
        <end position="87"/>
    </location>
</feature>
<accession>A0A9W7BHW0</accession>
<organism evidence="2 3">
    <name type="scientific">Triparma verrucosa</name>
    <dbReference type="NCBI Taxonomy" id="1606542"/>
    <lineage>
        <taxon>Eukaryota</taxon>
        <taxon>Sar</taxon>
        <taxon>Stramenopiles</taxon>
        <taxon>Ochrophyta</taxon>
        <taxon>Bolidophyceae</taxon>
        <taxon>Parmales</taxon>
        <taxon>Triparmaceae</taxon>
        <taxon>Triparma</taxon>
    </lineage>
</organism>
<evidence type="ECO:0000313" key="3">
    <source>
        <dbReference type="Proteomes" id="UP001165160"/>
    </source>
</evidence>
<comment type="caution">
    <text evidence="2">The sequence shown here is derived from an EMBL/GenBank/DDBJ whole genome shotgun (WGS) entry which is preliminary data.</text>
</comment>
<dbReference type="Proteomes" id="UP001165160">
    <property type="component" value="Unassembled WGS sequence"/>
</dbReference>
<proteinExistence type="predicted"/>
<sequence>MVPSRTFLKMSSGRQAGEARRQAEAELKRARYQEKLDAADEKERFMLTSTTALQKQQALANSRLAKHHHPVGLPKSLTVRDDPMTKA</sequence>
<keyword evidence="3" id="KW-1185">Reference proteome</keyword>